<dbReference type="InterPro" id="IPR000873">
    <property type="entry name" value="AMP-dep_synth/lig_dom"/>
</dbReference>
<feature type="domain" description="Carrier" evidence="6">
    <location>
        <begin position="545"/>
        <end position="585"/>
    </location>
</feature>
<evidence type="ECO:0000259" key="5">
    <source>
        <dbReference type="Pfam" id="PF00501"/>
    </source>
</evidence>
<dbReference type="InterPro" id="IPR042099">
    <property type="entry name" value="ANL_N_sf"/>
</dbReference>
<dbReference type="EMBL" id="JAVFKD010000003">
    <property type="protein sequence ID" value="KAK5996265.1"/>
    <property type="molecule type" value="Genomic_DNA"/>
</dbReference>
<keyword evidence="1" id="KW-0596">Phosphopantetheine</keyword>
<dbReference type="Gene3D" id="3.40.50.720">
    <property type="entry name" value="NAD(P)-binding Rossmann-like Domain"/>
    <property type="match status" value="1"/>
</dbReference>
<dbReference type="InterPro" id="IPR013120">
    <property type="entry name" value="FAR_NAD-bd"/>
</dbReference>
<comment type="caution">
    <text evidence="8">The sequence shown here is derived from an EMBL/GenBank/DDBJ whole genome shotgun (WGS) entry which is preliminary data.</text>
</comment>
<gene>
    <name evidence="8" type="ORF">PT974_03019</name>
</gene>
<protein>
    <submittedName>
        <fullName evidence="8">Non-canonical non-ribosomal peptide synthetase FUB8-like protein</fullName>
    </submittedName>
</protein>
<keyword evidence="2" id="KW-0597">Phosphoprotein</keyword>
<accession>A0ABR0SVN3</accession>
<reference evidence="8 9" key="1">
    <citation type="submission" date="2024-01" db="EMBL/GenBank/DDBJ databases">
        <title>Complete genome of Cladobotryum mycophilum ATHUM6906.</title>
        <authorList>
            <person name="Christinaki A.C."/>
            <person name="Myridakis A.I."/>
            <person name="Kouvelis V.N."/>
        </authorList>
    </citation>
    <scope>NUCLEOTIDE SEQUENCE [LARGE SCALE GENOMIC DNA]</scope>
    <source>
        <strain evidence="8 9">ATHUM6906</strain>
    </source>
</reference>
<evidence type="ECO:0000256" key="2">
    <source>
        <dbReference type="ARBA" id="ARBA00022553"/>
    </source>
</evidence>
<dbReference type="Proteomes" id="UP001338125">
    <property type="component" value="Unassembled WGS sequence"/>
</dbReference>
<dbReference type="Pfam" id="PF00501">
    <property type="entry name" value="AMP-binding"/>
    <property type="match status" value="1"/>
</dbReference>
<dbReference type="PANTHER" id="PTHR43439:SF2">
    <property type="entry name" value="ENZYME, PUTATIVE (JCVI)-RELATED"/>
    <property type="match status" value="1"/>
</dbReference>
<dbReference type="InterPro" id="IPR009081">
    <property type="entry name" value="PP-bd_ACP"/>
</dbReference>
<keyword evidence="3" id="KW-0521">NADP</keyword>
<dbReference type="Pfam" id="PF00550">
    <property type="entry name" value="PP-binding"/>
    <property type="match status" value="1"/>
</dbReference>
<dbReference type="Pfam" id="PF07993">
    <property type="entry name" value="NAD_binding_4"/>
    <property type="match status" value="1"/>
</dbReference>
<sequence length="1031" mass="112772">MINSSEPATVRSNTQAITTDGEVGKSQSDITPRLLVNIVDEYATTEPERAYAYAPVSSDPEDGFKPITFKAVANAVNYIAHKITDALKERGESTDDFPTIAYIGPNDVRYPIMALACVKAHCKAFFISPRNSLAANLSLFNATNTHVIVYSDTFADKAQEWLAEYPMESIQASSPDVWLEAETTPFPYSATYEEARWHPYVAIHTSGSTGIPKPIIVRQGTFGTVDFLHHESDLNGAPSVWGHWLSGKFRSRHNASPPSILEDMATTEEGIKALASVEYVSFGGGNLAPAVGDLLTERGVKLLNIISSSECAPYHLHYQADPKLWNYFIINSKTMGAEFRELGGAGEGVYEMFIKRIGNDRKNPGLQTLFYTFPEKDEWSTGDLYKKHATLPDHYLYVGRSDNVIVFSNGEKLNPVTIEGYVMGHPGVRNAVVVGAQRFQPALILEPHDLPQSEEEAEALIESVWPVIEQANEVTVAHGRIARQFVTLADPTKPFMLTPKGTVQRVGTVKLYKEFIDELYEKAEEGNQQPVELDLTSAETLTNSIVDLLVTVIGATKVTPEADLFNSGVDSLQVISLSKQLQSGLVAAGLPVDKNTIAPRVIYANPIPTNLAKHLFSKLKGDGSAGDEEASEIKALAEVVEEYTSDLPAPNEKQTDPLDDGQTILITGTTGSLGAYMLDHLINNPRIKKVVAMNRGSDGGASRQPAFSAARGLSTDFSKVQFVGVDLSLPTWSLSQETYDELLANADRIIHNAWPVNFNINVHSFEPYIRGVRHLVDFSNKAAKRVAIIFVSSVSTVHGWPENTSIPEKRLEDLNLPVMGYGRSKAAGSLILDAAAAQSGVPTASIRVGLIVGPRGEAGQWNKQEYIPSLVASSIHLGVLPDSLGPEDVIDWTPVEDVAGIVLDVAGIAEPRPISDISGYFHCVNPNTASWPALANVVKEYYGDRIKKIVPLAEWVDTLEKSATNEATADAEKNPGIKLIDTYQGFLAAHDAKVEHVYFATERTKVHSKTMQKLDAVSGELMRHWCDQWKY</sequence>
<dbReference type="SUPFAM" id="SSF51735">
    <property type="entry name" value="NAD(P)-binding Rossmann-fold domains"/>
    <property type="match status" value="1"/>
</dbReference>
<evidence type="ECO:0000256" key="3">
    <source>
        <dbReference type="ARBA" id="ARBA00022857"/>
    </source>
</evidence>
<organism evidence="8 9">
    <name type="scientific">Cladobotryum mycophilum</name>
    <dbReference type="NCBI Taxonomy" id="491253"/>
    <lineage>
        <taxon>Eukaryota</taxon>
        <taxon>Fungi</taxon>
        <taxon>Dikarya</taxon>
        <taxon>Ascomycota</taxon>
        <taxon>Pezizomycotina</taxon>
        <taxon>Sordariomycetes</taxon>
        <taxon>Hypocreomycetidae</taxon>
        <taxon>Hypocreales</taxon>
        <taxon>Hypocreaceae</taxon>
        <taxon>Cladobotryum</taxon>
    </lineage>
</organism>
<dbReference type="Pfam" id="PF23562">
    <property type="entry name" value="AMP-binding_C_3"/>
    <property type="match status" value="1"/>
</dbReference>
<evidence type="ECO:0000259" key="7">
    <source>
        <dbReference type="Pfam" id="PF07993"/>
    </source>
</evidence>
<name>A0ABR0SVN3_9HYPO</name>
<dbReference type="InterPro" id="IPR036291">
    <property type="entry name" value="NAD(P)-bd_dom_sf"/>
</dbReference>
<evidence type="ECO:0000313" key="9">
    <source>
        <dbReference type="Proteomes" id="UP001338125"/>
    </source>
</evidence>
<proteinExistence type="predicted"/>
<evidence type="ECO:0000256" key="4">
    <source>
        <dbReference type="SAM" id="MobiDB-lite"/>
    </source>
</evidence>
<feature type="compositionally biased region" description="Polar residues" evidence="4">
    <location>
        <begin position="1"/>
        <end position="18"/>
    </location>
</feature>
<dbReference type="InterPro" id="IPR051414">
    <property type="entry name" value="Adenylate-forming_Reductase"/>
</dbReference>
<dbReference type="InterPro" id="IPR036736">
    <property type="entry name" value="ACP-like_sf"/>
</dbReference>
<dbReference type="Gene3D" id="1.10.1200.10">
    <property type="entry name" value="ACP-like"/>
    <property type="match status" value="1"/>
</dbReference>
<feature type="domain" description="Thioester reductase (TE)" evidence="7">
    <location>
        <begin position="666"/>
        <end position="899"/>
    </location>
</feature>
<feature type="region of interest" description="Disordered" evidence="4">
    <location>
        <begin position="1"/>
        <end position="26"/>
    </location>
</feature>
<dbReference type="PANTHER" id="PTHR43439">
    <property type="entry name" value="PHENYLACETATE-COENZYME A LIGASE"/>
    <property type="match status" value="1"/>
</dbReference>
<dbReference type="Gene3D" id="3.40.50.12780">
    <property type="entry name" value="N-terminal domain of ligase-like"/>
    <property type="match status" value="1"/>
</dbReference>
<feature type="domain" description="AMP-dependent synthetase/ligase" evidence="5">
    <location>
        <begin position="54"/>
        <end position="220"/>
    </location>
</feature>
<evidence type="ECO:0000256" key="1">
    <source>
        <dbReference type="ARBA" id="ARBA00022450"/>
    </source>
</evidence>
<dbReference type="SUPFAM" id="SSF56801">
    <property type="entry name" value="Acetyl-CoA synthetase-like"/>
    <property type="match status" value="1"/>
</dbReference>
<keyword evidence="9" id="KW-1185">Reference proteome</keyword>
<evidence type="ECO:0000259" key="6">
    <source>
        <dbReference type="Pfam" id="PF00550"/>
    </source>
</evidence>
<evidence type="ECO:0000313" key="8">
    <source>
        <dbReference type="EMBL" id="KAK5996265.1"/>
    </source>
</evidence>